<dbReference type="Pfam" id="PF07311">
    <property type="entry name" value="Dodecin"/>
    <property type="match status" value="1"/>
</dbReference>
<dbReference type="Gene3D" id="3.30.1660.10">
    <property type="entry name" value="Flavin-binding protein dodecin"/>
    <property type="match status" value="1"/>
</dbReference>
<dbReference type="InterPro" id="IPR050049">
    <property type="entry name" value="Dodecin_bact"/>
</dbReference>
<dbReference type="PANTHER" id="PTHR39324:SF1">
    <property type="entry name" value="CALCIUM DODECIN"/>
    <property type="match status" value="1"/>
</dbReference>
<dbReference type="SUPFAM" id="SSF89807">
    <property type="entry name" value="Dodecin-like"/>
    <property type="match status" value="1"/>
</dbReference>
<sequence>MSGHVYKITELVGSSPNSIQEAVENAVHEAAQSLRHIRWFEVTDTRGHVEDGVVAHWQVTVKLGFTMEAGA</sequence>
<keyword evidence="2" id="KW-1185">Reference proteome</keyword>
<accession>A0ABU3BAN7</accession>
<dbReference type="NCBIfam" id="NF043052">
    <property type="entry name" value="DodecBact"/>
    <property type="match status" value="1"/>
</dbReference>
<evidence type="ECO:0000313" key="1">
    <source>
        <dbReference type="EMBL" id="MDT0619218.1"/>
    </source>
</evidence>
<reference evidence="1 2" key="1">
    <citation type="submission" date="2023-09" db="EMBL/GenBank/DDBJ databases">
        <authorList>
            <person name="Rey-Velasco X."/>
        </authorList>
    </citation>
    <scope>NUCLEOTIDE SEQUENCE [LARGE SCALE GENOMIC DNA]</scope>
    <source>
        <strain evidence="1 2">P385</strain>
    </source>
</reference>
<dbReference type="RefSeq" id="WP_311659584.1">
    <property type="nucleotide sequence ID" value="NZ_JAVRHY010000012.1"/>
</dbReference>
<dbReference type="InterPro" id="IPR009923">
    <property type="entry name" value="Dodecin"/>
</dbReference>
<dbReference type="PANTHER" id="PTHR39324">
    <property type="entry name" value="CALCIUM DODECIN"/>
    <property type="match status" value="1"/>
</dbReference>
<evidence type="ECO:0000313" key="2">
    <source>
        <dbReference type="Proteomes" id="UP001259982"/>
    </source>
</evidence>
<dbReference type="InterPro" id="IPR036694">
    <property type="entry name" value="Dodecin-like_sf"/>
</dbReference>
<dbReference type="Proteomes" id="UP001259982">
    <property type="component" value="Unassembled WGS sequence"/>
</dbReference>
<protein>
    <submittedName>
        <fullName evidence="1">Dodecin family protein</fullName>
    </submittedName>
</protein>
<comment type="caution">
    <text evidence="1">The sequence shown here is derived from an EMBL/GenBank/DDBJ whole genome shotgun (WGS) entry which is preliminary data.</text>
</comment>
<proteinExistence type="predicted"/>
<dbReference type="EMBL" id="JAVRHY010000012">
    <property type="protein sequence ID" value="MDT0619218.1"/>
    <property type="molecule type" value="Genomic_DNA"/>
</dbReference>
<gene>
    <name evidence="1" type="ORF">RM531_12100</name>
</gene>
<dbReference type="InterPro" id="IPR025543">
    <property type="entry name" value="Dodecin-like"/>
</dbReference>
<name>A0ABU3BAN7_9GAMM</name>
<organism evidence="1 2">
    <name type="scientific">Spectribacter acetivorans</name>
    <dbReference type="NCBI Taxonomy" id="3075603"/>
    <lineage>
        <taxon>Bacteria</taxon>
        <taxon>Pseudomonadati</taxon>
        <taxon>Pseudomonadota</taxon>
        <taxon>Gammaproteobacteria</taxon>
        <taxon>Salinisphaerales</taxon>
        <taxon>Salinisphaeraceae</taxon>
        <taxon>Spectribacter</taxon>
    </lineage>
</organism>